<dbReference type="AlphaFoldDB" id="A0A8J5RD13"/>
<name>A0A8J5RD13_9HYME</name>
<gene>
    <name evidence="1" type="ORF">G9C98_003117</name>
</gene>
<keyword evidence="2" id="KW-1185">Reference proteome</keyword>
<sequence length="104" mass="11626">MLNTVCFITAFKMHLQNSTRYLNWQMILRLLLMITVNKKLEQAVGSLSKNFLKIIGLIHHSSKVSSGDVWVLFIWCTLKIIVGNIPVCIQVPSVGGLQVSSLGK</sequence>
<evidence type="ECO:0000313" key="1">
    <source>
        <dbReference type="EMBL" id="KAG8038811.1"/>
    </source>
</evidence>
<dbReference type="EMBL" id="JAAOIC020000039">
    <property type="protein sequence ID" value="KAG8038811.1"/>
    <property type="molecule type" value="Genomic_DNA"/>
</dbReference>
<protein>
    <submittedName>
        <fullName evidence="1">Uncharacterized protein</fullName>
    </submittedName>
</protein>
<comment type="caution">
    <text evidence="1">The sequence shown here is derived from an EMBL/GenBank/DDBJ whole genome shotgun (WGS) entry which is preliminary data.</text>
</comment>
<dbReference type="Proteomes" id="UP000729913">
    <property type="component" value="Unassembled WGS sequence"/>
</dbReference>
<reference evidence="1" key="1">
    <citation type="submission" date="2020-03" db="EMBL/GenBank/DDBJ databases">
        <authorList>
            <person name="Chebbi M.A."/>
            <person name="Drezen J.M."/>
        </authorList>
    </citation>
    <scope>NUCLEOTIDE SEQUENCE</scope>
    <source>
        <tissue evidence="1">Whole body</tissue>
    </source>
</reference>
<proteinExistence type="predicted"/>
<organism evidence="1 2">
    <name type="scientific">Cotesia typhae</name>
    <dbReference type="NCBI Taxonomy" id="2053667"/>
    <lineage>
        <taxon>Eukaryota</taxon>
        <taxon>Metazoa</taxon>
        <taxon>Ecdysozoa</taxon>
        <taxon>Arthropoda</taxon>
        <taxon>Hexapoda</taxon>
        <taxon>Insecta</taxon>
        <taxon>Pterygota</taxon>
        <taxon>Neoptera</taxon>
        <taxon>Endopterygota</taxon>
        <taxon>Hymenoptera</taxon>
        <taxon>Apocrita</taxon>
        <taxon>Ichneumonoidea</taxon>
        <taxon>Braconidae</taxon>
        <taxon>Microgastrinae</taxon>
        <taxon>Cotesia</taxon>
    </lineage>
</organism>
<evidence type="ECO:0000313" key="2">
    <source>
        <dbReference type="Proteomes" id="UP000729913"/>
    </source>
</evidence>
<accession>A0A8J5RD13</accession>
<reference evidence="1" key="2">
    <citation type="submission" date="2021-04" db="EMBL/GenBank/DDBJ databases">
        <title>Genome-wide patterns of bracovirus chromosomal integration into multiple host tissues during parasitism.</title>
        <authorList>
            <person name="Chebbi M.A.C."/>
        </authorList>
    </citation>
    <scope>NUCLEOTIDE SEQUENCE</scope>
    <source>
        <tissue evidence="1">Whole body</tissue>
    </source>
</reference>